<evidence type="ECO:0008006" key="4">
    <source>
        <dbReference type="Google" id="ProtNLM"/>
    </source>
</evidence>
<dbReference type="Proteomes" id="UP001612741">
    <property type="component" value="Unassembled WGS sequence"/>
</dbReference>
<gene>
    <name evidence="2" type="ORF">ACIBG2_30805</name>
</gene>
<organism evidence="2 3">
    <name type="scientific">Nonomuraea typhae</name>
    <dbReference type="NCBI Taxonomy" id="2603600"/>
    <lineage>
        <taxon>Bacteria</taxon>
        <taxon>Bacillati</taxon>
        <taxon>Actinomycetota</taxon>
        <taxon>Actinomycetes</taxon>
        <taxon>Streptosporangiales</taxon>
        <taxon>Streptosporangiaceae</taxon>
        <taxon>Nonomuraea</taxon>
    </lineage>
</organism>
<protein>
    <recommendedName>
        <fullName evidence="4">HEAT repeat domain-containing protein</fullName>
    </recommendedName>
</protein>
<reference evidence="2 3" key="1">
    <citation type="submission" date="2024-10" db="EMBL/GenBank/DDBJ databases">
        <title>The Natural Products Discovery Center: Release of the First 8490 Sequenced Strains for Exploring Actinobacteria Biosynthetic Diversity.</title>
        <authorList>
            <person name="Kalkreuter E."/>
            <person name="Kautsar S.A."/>
            <person name="Yang D."/>
            <person name="Bader C.D."/>
            <person name="Teijaro C.N."/>
            <person name="Fluegel L."/>
            <person name="Davis C.M."/>
            <person name="Simpson J.R."/>
            <person name="Lauterbach L."/>
            <person name="Steele A.D."/>
            <person name="Gui C."/>
            <person name="Meng S."/>
            <person name="Li G."/>
            <person name="Viehrig K."/>
            <person name="Ye F."/>
            <person name="Su P."/>
            <person name="Kiefer A.F."/>
            <person name="Nichols A."/>
            <person name="Cepeda A.J."/>
            <person name="Yan W."/>
            <person name="Fan B."/>
            <person name="Jiang Y."/>
            <person name="Adhikari A."/>
            <person name="Zheng C.-J."/>
            <person name="Schuster L."/>
            <person name="Cowan T.M."/>
            <person name="Smanski M.J."/>
            <person name="Chevrette M.G."/>
            <person name="De Carvalho L.P.S."/>
            <person name="Shen B."/>
        </authorList>
    </citation>
    <scope>NUCLEOTIDE SEQUENCE [LARGE SCALE GENOMIC DNA]</scope>
    <source>
        <strain evidence="2 3">NPDC050545</strain>
    </source>
</reference>
<evidence type="ECO:0000256" key="1">
    <source>
        <dbReference type="SAM" id="MobiDB-lite"/>
    </source>
</evidence>
<dbReference type="Gene3D" id="2.20.110.10">
    <property type="entry name" value="Histone H3 K4-specific methyltransferase SET7/9 N-terminal domain"/>
    <property type="match status" value="1"/>
</dbReference>
<keyword evidence="3" id="KW-1185">Reference proteome</keyword>
<dbReference type="SUPFAM" id="SSF82185">
    <property type="entry name" value="Histone H3 K4-specific methyltransferase SET7/9 N-terminal domain"/>
    <property type="match status" value="1"/>
</dbReference>
<dbReference type="EMBL" id="JBITGY010000008">
    <property type="protein sequence ID" value="MFI6501806.1"/>
    <property type="molecule type" value="Genomic_DNA"/>
</dbReference>
<dbReference type="RefSeq" id="WP_397086625.1">
    <property type="nucleotide sequence ID" value="NZ_JBITGY010000008.1"/>
</dbReference>
<feature type="region of interest" description="Disordered" evidence="1">
    <location>
        <begin position="1"/>
        <end position="54"/>
    </location>
</feature>
<proteinExistence type="predicted"/>
<comment type="caution">
    <text evidence="2">The sequence shown here is derived from an EMBL/GenBank/DDBJ whole genome shotgun (WGS) entry which is preliminary data.</text>
</comment>
<name>A0ABW7Z1F2_9ACTN</name>
<evidence type="ECO:0000313" key="2">
    <source>
        <dbReference type="EMBL" id="MFI6501806.1"/>
    </source>
</evidence>
<accession>A0ABW7Z1F2</accession>
<evidence type="ECO:0000313" key="3">
    <source>
        <dbReference type="Proteomes" id="UP001612741"/>
    </source>
</evidence>
<sequence length="322" mass="34783">MGEYDDPQRAARKAAGLGAAKEKEGYRAIGPGVPPEARYDEEEDGWGAGEMGPDGKTGTWRFWRTDGTFAEESEWRHGRMHGTHRRHHDDGSLASLASLAEWADGKRRHDIVYRAAAPSRETTLDGLTESVRVMVRDFDDEGCFVRQRFYTADETEVDFDGEPIPPRPANVPALRACLATEPDRLLRADLLLGLALHPGEATGELLRPFLDDEDPLVRFCAGLTWIRAEGGPGTPAVPAVTAAITGAAGLDAFGGLFLAPADAYAEGEALTGDRRAVVLAVGDAEVAWTFNASLHEVLRYNGLPADRGRLRALLGPEQGGGR</sequence>